<dbReference type="EMBL" id="SPQZ01000003">
    <property type="protein sequence ID" value="TFV98066.1"/>
    <property type="molecule type" value="Genomic_DNA"/>
</dbReference>
<comment type="caution">
    <text evidence="3">The sequence shown here is derived from an EMBL/GenBank/DDBJ whole genome shotgun (WGS) entry which is preliminary data.</text>
</comment>
<keyword evidence="2" id="KW-0812">Transmembrane</keyword>
<dbReference type="RefSeq" id="WP_135120071.1">
    <property type="nucleotide sequence ID" value="NZ_SPQZ01000003.1"/>
</dbReference>
<keyword evidence="2" id="KW-1133">Transmembrane helix</keyword>
<reference evidence="3 4" key="1">
    <citation type="journal article" date="2018" name="J. Microbiol.">
        <title>Leifsonia flava sp. nov., a novel actinobacterium isolated from the rhizosphere of Aquilegia viridiflora.</title>
        <authorList>
            <person name="Cai Y."/>
            <person name="Tao W.Z."/>
            <person name="Ma Y.J."/>
            <person name="Cheng J."/>
            <person name="Zhang M.Y."/>
            <person name="Zhang Y.X."/>
        </authorList>
    </citation>
    <scope>NUCLEOTIDE SEQUENCE [LARGE SCALE GENOMIC DNA]</scope>
    <source>
        <strain evidence="3 4">SYP-B2174</strain>
    </source>
</reference>
<feature type="compositionally biased region" description="Low complexity" evidence="1">
    <location>
        <begin position="181"/>
        <end position="204"/>
    </location>
</feature>
<evidence type="ECO:0000313" key="3">
    <source>
        <dbReference type="EMBL" id="TFV98066.1"/>
    </source>
</evidence>
<evidence type="ECO:0008006" key="5">
    <source>
        <dbReference type="Google" id="ProtNLM"/>
    </source>
</evidence>
<keyword evidence="2" id="KW-0472">Membrane</keyword>
<feature type="transmembrane region" description="Helical" evidence="2">
    <location>
        <begin position="214"/>
        <end position="234"/>
    </location>
</feature>
<name>A0A4Y9R3C9_9MICO</name>
<organism evidence="3 4">
    <name type="scientific">Orlajensenia leifsoniae</name>
    <dbReference type="NCBI Taxonomy" id="2561933"/>
    <lineage>
        <taxon>Bacteria</taxon>
        <taxon>Bacillati</taxon>
        <taxon>Actinomycetota</taxon>
        <taxon>Actinomycetes</taxon>
        <taxon>Micrococcales</taxon>
        <taxon>Microbacteriaceae</taxon>
        <taxon>Orlajensenia</taxon>
    </lineage>
</organism>
<protein>
    <recommendedName>
        <fullName evidence="5">LPXTG cell wall anchor domain-containing protein</fullName>
    </recommendedName>
</protein>
<evidence type="ECO:0000256" key="1">
    <source>
        <dbReference type="SAM" id="MobiDB-lite"/>
    </source>
</evidence>
<gene>
    <name evidence="3" type="ORF">E4M00_08465</name>
</gene>
<sequence length="244" mass="25034">MDAASFSRDGVHFAADPRGALFAGLGAIVPGQRETARLWVRNDGPSPLVIRVNATQVNVDDDDYAEALSLRATTTLQPTGDLMTFATTESCFMLLGEQYIQPGAAIPITFRLTMADVDGSVAQSSTAGATVAVGLRDATSPWLDDAECDGDGAHLPVLGDPDPEPTPTTTPTPPATPEPEPTASVGPTALPAPAGASGPTAPSGDSLSSTGTDAITWLSASVALIAGGVLALLLPYRSRRRRTP</sequence>
<dbReference type="Proteomes" id="UP000298127">
    <property type="component" value="Unassembled WGS sequence"/>
</dbReference>
<evidence type="ECO:0000256" key="2">
    <source>
        <dbReference type="SAM" id="Phobius"/>
    </source>
</evidence>
<feature type="region of interest" description="Disordered" evidence="1">
    <location>
        <begin position="142"/>
        <end position="211"/>
    </location>
</feature>
<keyword evidence="4" id="KW-1185">Reference proteome</keyword>
<proteinExistence type="predicted"/>
<dbReference type="AlphaFoldDB" id="A0A4Y9R3C9"/>
<evidence type="ECO:0000313" key="4">
    <source>
        <dbReference type="Proteomes" id="UP000298127"/>
    </source>
</evidence>
<feature type="compositionally biased region" description="Pro residues" evidence="1">
    <location>
        <begin position="164"/>
        <end position="180"/>
    </location>
</feature>
<accession>A0A4Y9R3C9</accession>